<evidence type="ECO:0000256" key="3">
    <source>
        <dbReference type="SAM" id="MobiDB-lite"/>
    </source>
</evidence>
<evidence type="ECO:0000313" key="5">
    <source>
        <dbReference type="EMBL" id="GAA5513654.1"/>
    </source>
</evidence>
<sequence>MTQVGHARFDVTADTAPTLKALRDLATQSQKLLGSVALTPKMDRAAAVAELKKATQSLRASVALNVKPLTQADLDKALGKLTGSKQVTVDLKGDAKAKLDEIKQQLTDLRTTSASVLTVDTSAVKAVITLLNKQIADLNALETRLRSLATGRSGGGGTGGQGGGSPGAGSSPYAGQLRALNADLKAGTLGTTQYEQAVRNLQAAIQGEITSLRSLGPLTVDQQRKLDSLRAAAGQAATALKGVTPAAGDGIGRLARELQVAQSQYERGATSLRTYLREMQRIQTAGQGMASGLQVGSREAQALERVMKGLSGATAKINDQSIVRLRSDLAGARAEFERATAAAGRFNFLEQRQATQQYEAALRGLETRIRAVGERSTTTQGQLRSLNQLSAQLGSQRNALNGMFTQVGLAGNVVNALKSLPQFAAQMGGSLGAAFVSTQQLTGGLSALAGAAGPVGLALGGVAAAVVTLTAGLSGTVGVAAQFQQTMVDIKALTQPTAAELGQLRQAAMDIGTPLGVGARDAATAILELNKAGLSAKDAIGGGLAGALTLAGAAGISAADGSRLAVAAMTAFGQQAKDLPQIADVFASFANRTFLSAEDLSQAIAAVGPVAKDAGLSLSQFAGYMASLAQGGFKNMSDAGTSLKTLLTSLQAPSDTAAGALAKLKVSFYDAAGASRPLGEVLEELRQKLASMSDQDRNNAIQKIFGSDAGRAARVFFGTTNAAIEENIRAMGLQGEAARVARERLESYAGQVKILKATWEQFVVAVGERLLPTLTSIVQGLTGFLNEVKRGGPIIGELRGYVLALAGALLILKANALGAAASSGWGALAVTGGKLAQLIPTLVSGLTSVAGAQALLNTAIAAGPGIIAAAVAGLAIYANKIMGDTARAYDQVDQGNQQSFNALMARVRALMAENTELSRAKAKYLLLVQQISDAQQGEYKGTKWTGERIYGPPDEARIKKLQADLAAARQNITLLTTEGERHAAASRTQQQQVQTALKLTDDQLKKQASTVKDLRAELAKPVKVFGGTEFQNQLDQLAEKYRQLREKLRQDVLDPKQRNELSRQLTARQGQEATQVRREYGSRAGEAAATAERQAQQARVNAMAEGSARIRAQAVLDIQVVRDDAKKQAAAWADFPKEKARILSAGEAQVRQIQAEANRRALEADRKAAEDRRREAQRQQREAAQRLREAQAVEKMGRQFYNLNQDFGLKVSKGSVSAASLQNYQQAVAGLRAEIEKLPQGQQDRFKPLFGQAGQLDRQGQALVKLGDQIAEVRGRVQQMTVAELEAARARWAGVPAAQALVKAIDSRLPVQRAAEYKAGLESLRSALAGMTDAELQSRLAAEQGSDQQGKRLKLIREEIEARRKLRDVTLRQGRLELQKGDAEAVVENYEARKAAAQGNATELLRIEQELGSEVLAARQRLAQVAAEQEIIQIQERYRTQIQAARKLGQDTTVLEGQQATAIQQVRDRRDALQLANRLASDKVLLDQARDTTAELVRLANERLDRVDAVERQRDEGTVGRYQLDVDRAGEDLPARLRAEQQWEGQVRTSRQDTATLSAQADIRAQTEKYRVLIEKAQDDVGEQQRLQTELTDWIIDRNQALGTELERIAFETAQARVRAEQALKDALLRIDRELRDGLNQRAQSDADRRKGQAESDLQNDLRAAGDNEEAKLGILRRAEVARIALSNQSINARMASERDAENRRFEDLRQQAVKDGTWASRREQLERDHQARLTEITTQGEYDKGQEIRRIRQETEDQDQRTQEQRAQDEVKRITKGLNDMTLAQRQAARSSLEGWLKSFRDMGFAGKAAAKVIKDALDQVADADTSARQRAVDLADKLFSKDAGGRFQSPEAVARSLSDHTGKIGKPDSIADAEAKGREGYVGEIESLKKGISDAQAVIDELGKVPVEQLDAQQALALRMAQQYLPIFQAQLGRTEQAATEAGQKAGKAFVDGLAAELVKAQDSAAEAGLQLAEANLKLAQSKGLPGTAEYNAALRAYRDYWQGRVTVLQGGLAAAQQAEEAARATLAGASTPEARAAAQTALTAAMANTAAVQGQLTQATTNYVNGQQRVLDSTKTSTAGLDALAEAQRGLDGVLGRSAISYQSEIQNLKELIEKYPEQAEALGRIRAEYERIQRIRAAGIATPESLKLDFQMGFGGGAQSLQNSVSGVAKGFGQLMNPLQLFSAILDKINPAGMILEGMFSVLEEPIKALQEPFKVIGTLVGSVLAPVLELIAPILTAVADLFVVLYDAIAAFVKAITFGVVNIDRRTPSDKKKEADKDPAQSARELADLEGENDLEELEQRHRQRLLSDRNYEEEKYKLTVARLRRERDAELAAAEGDAKKIAAINRKYVLLEEKERLDMLDRLTEAYRNIGETLMGSITGSVKDGLVNALNAGNFGLFRSTLRKNLREAMFEAVVSAAIETAAIKALLQPAIDALTAALQTPGTADDDAAIAGLLKAGDKVEGRVRQIYKALRPLRDAWGITGDSEQTQTMEVVGNVSAPEVRVSLDMLSYLADTIQKDVPSWRDAIVAHTAALRNQAAGVGATPVLRDDVAAELGRNVALAAARLDAQRAAPAPALPRFSTATDAFGLHEQAYQASVAQFGGHVDRFGGHVTAWGQSSARHIAAMDAHTRALAGTTGGFNPKR</sequence>
<feature type="region of interest" description="Disordered" evidence="3">
    <location>
        <begin position="1055"/>
        <end position="1089"/>
    </location>
</feature>
<dbReference type="Proteomes" id="UP001401887">
    <property type="component" value="Unassembled WGS sequence"/>
</dbReference>
<feature type="compositionally biased region" description="Gly residues" evidence="3">
    <location>
        <begin position="152"/>
        <end position="167"/>
    </location>
</feature>
<protein>
    <recommendedName>
        <fullName evidence="4">Phage tail tape measure protein domain-containing protein</fullName>
    </recommendedName>
</protein>
<keyword evidence="6" id="KW-1185">Reference proteome</keyword>
<evidence type="ECO:0000256" key="2">
    <source>
        <dbReference type="SAM" id="Coils"/>
    </source>
</evidence>
<feature type="compositionally biased region" description="Basic and acidic residues" evidence="3">
    <location>
        <begin position="2273"/>
        <end position="2284"/>
    </location>
</feature>
<feature type="region of interest" description="Disordered" evidence="3">
    <location>
        <begin position="1640"/>
        <end position="1665"/>
    </location>
</feature>
<feature type="region of interest" description="Disordered" evidence="3">
    <location>
        <begin position="1161"/>
        <end position="1183"/>
    </location>
</feature>
<evidence type="ECO:0000259" key="4">
    <source>
        <dbReference type="Pfam" id="PF10145"/>
    </source>
</evidence>
<dbReference type="EMBL" id="BAABRP010000009">
    <property type="protein sequence ID" value="GAA5513654.1"/>
    <property type="molecule type" value="Genomic_DNA"/>
</dbReference>
<dbReference type="PANTHER" id="PTHR37813:SF1">
    <property type="entry name" value="FELS-2 PROPHAGE PROTEIN"/>
    <property type="match status" value="1"/>
</dbReference>
<feature type="compositionally biased region" description="Basic and acidic residues" evidence="3">
    <location>
        <begin position="1742"/>
        <end position="1771"/>
    </location>
</feature>
<feature type="compositionally biased region" description="Polar residues" evidence="3">
    <location>
        <begin position="1062"/>
        <end position="1074"/>
    </location>
</feature>
<proteinExistence type="predicted"/>
<keyword evidence="1" id="KW-1188">Viral release from host cell</keyword>
<dbReference type="RefSeq" id="WP_345465433.1">
    <property type="nucleotide sequence ID" value="NZ_BAABRP010000009.1"/>
</dbReference>
<feature type="region of interest" description="Disordered" evidence="3">
    <location>
        <begin position="149"/>
        <end position="174"/>
    </location>
</feature>
<keyword evidence="2" id="KW-0175">Coiled coil</keyword>
<evidence type="ECO:0000256" key="1">
    <source>
        <dbReference type="ARBA" id="ARBA00022612"/>
    </source>
</evidence>
<feature type="domain" description="Phage tail tape measure protein" evidence="4">
    <location>
        <begin position="505"/>
        <end position="706"/>
    </location>
</feature>
<dbReference type="PANTHER" id="PTHR37813">
    <property type="entry name" value="FELS-2 PROPHAGE PROTEIN"/>
    <property type="match status" value="1"/>
</dbReference>
<feature type="coiled-coil region" evidence="2">
    <location>
        <begin position="1380"/>
        <end position="1407"/>
    </location>
</feature>
<gene>
    <name evidence="5" type="ORF">Dcar01_02398</name>
</gene>
<feature type="region of interest" description="Disordered" evidence="3">
    <location>
        <begin position="1732"/>
        <end position="1771"/>
    </location>
</feature>
<feature type="compositionally biased region" description="Basic and acidic residues" evidence="3">
    <location>
        <begin position="1640"/>
        <end position="1654"/>
    </location>
</feature>
<reference evidence="5 6" key="1">
    <citation type="submission" date="2024-02" db="EMBL/GenBank/DDBJ databases">
        <title>Deinococcus carri NBRC 110142.</title>
        <authorList>
            <person name="Ichikawa N."/>
            <person name="Katano-Makiyama Y."/>
            <person name="Hidaka K."/>
        </authorList>
    </citation>
    <scope>NUCLEOTIDE SEQUENCE [LARGE SCALE GENOMIC DNA]</scope>
    <source>
        <strain evidence="5 6">NBRC 110142</strain>
    </source>
</reference>
<feature type="coiled-coil region" evidence="2">
    <location>
        <begin position="1027"/>
        <end position="1054"/>
    </location>
</feature>
<dbReference type="InterPro" id="IPR010090">
    <property type="entry name" value="Phage_tape_meas"/>
</dbReference>
<comment type="caution">
    <text evidence="5">The sequence shown here is derived from an EMBL/GenBank/DDBJ whole genome shotgun (WGS) entry which is preliminary data.</text>
</comment>
<dbReference type="NCBIfam" id="TIGR01760">
    <property type="entry name" value="tape_meas_TP901"/>
    <property type="match status" value="1"/>
</dbReference>
<accession>A0ABP9W8I1</accession>
<feature type="region of interest" description="Disordered" evidence="3">
    <location>
        <begin position="2273"/>
        <end position="2299"/>
    </location>
</feature>
<organism evidence="5 6">
    <name type="scientific">Deinococcus carri</name>
    <dbReference type="NCBI Taxonomy" id="1211323"/>
    <lineage>
        <taxon>Bacteria</taxon>
        <taxon>Thermotogati</taxon>
        <taxon>Deinococcota</taxon>
        <taxon>Deinococci</taxon>
        <taxon>Deinococcales</taxon>
        <taxon>Deinococcaceae</taxon>
        <taxon>Deinococcus</taxon>
    </lineage>
</organism>
<dbReference type="Pfam" id="PF10145">
    <property type="entry name" value="PhageMin_Tail"/>
    <property type="match status" value="1"/>
</dbReference>
<name>A0ABP9W8I1_9DEIO</name>
<evidence type="ECO:0000313" key="6">
    <source>
        <dbReference type="Proteomes" id="UP001401887"/>
    </source>
</evidence>